<dbReference type="InterPro" id="IPR008875">
    <property type="entry name" value="TraX"/>
</dbReference>
<keyword evidence="1" id="KW-0472">Membrane</keyword>
<organism evidence="2 3">
    <name type="scientific">Flavonifractor plautii 1_3_50AFAA</name>
    <dbReference type="NCBI Taxonomy" id="742738"/>
    <lineage>
        <taxon>Bacteria</taxon>
        <taxon>Bacillati</taxon>
        <taxon>Bacillota</taxon>
        <taxon>Clostridia</taxon>
        <taxon>Eubacteriales</taxon>
        <taxon>Oscillospiraceae</taxon>
        <taxon>Flavonifractor</taxon>
    </lineage>
</organism>
<protein>
    <recommendedName>
        <fullName evidence="4">Fimbrial assembly protein</fullName>
    </recommendedName>
</protein>
<comment type="caution">
    <text evidence="2">The sequence shown here is derived from an EMBL/GenBank/DDBJ whole genome shotgun (WGS) entry which is preliminary data.</text>
</comment>
<evidence type="ECO:0008006" key="4">
    <source>
        <dbReference type="Google" id="ProtNLM"/>
    </source>
</evidence>
<feature type="transmembrane region" description="Helical" evidence="1">
    <location>
        <begin position="16"/>
        <end position="35"/>
    </location>
</feature>
<name>A0A096B6A3_FLAPL</name>
<evidence type="ECO:0000313" key="2">
    <source>
        <dbReference type="EMBL" id="KGF54595.1"/>
    </source>
</evidence>
<gene>
    <name evidence="2" type="ORF">HMPREF9460_02754</name>
</gene>
<evidence type="ECO:0000256" key="1">
    <source>
        <dbReference type="SAM" id="Phobius"/>
    </source>
</evidence>
<feature type="transmembrane region" description="Helical" evidence="1">
    <location>
        <begin position="215"/>
        <end position="233"/>
    </location>
</feature>
<feature type="transmembrane region" description="Helical" evidence="1">
    <location>
        <begin position="100"/>
        <end position="116"/>
    </location>
</feature>
<proteinExistence type="predicted"/>
<dbReference type="AlphaFoldDB" id="A0A096B6A3"/>
<dbReference type="HOGENOM" id="CLU_074054_0_0_9"/>
<reference evidence="2 3" key="1">
    <citation type="submission" date="2011-08" db="EMBL/GenBank/DDBJ databases">
        <title>The Genome Sequence of Clostridium orbiscindens 1_3_50AFAA.</title>
        <authorList>
            <consortium name="The Broad Institute Genome Sequencing Platform"/>
            <person name="Earl A."/>
            <person name="Ward D."/>
            <person name="Feldgarden M."/>
            <person name="Gevers D."/>
            <person name="Daigneault M."/>
            <person name="Strauss J."/>
            <person name="Allen-Vercoe E."/>
            <person name="Young S.K."/>
            <person name="Zeng Q."/>
            <person name="Gargeya S."/>
            <person name="Fitzgerald M."/>
            <person name="Haas B."/>
            <person name="Abouelleil A."/>
            <person name="Alvarado L."/>
            <person name="Arachchi H.M."/>
            <person name="Berlin A."/>
            <person name="Brown A."/>
            <person name="Chapman S.B."/>
            <person name="Chen Z."/>
            <person name="Dunbar C."/>
            <person name="Freedman E."/>
            <person name="Gearin G."/>
            <person name="Gellesch M."/>
            <person name="Goldberg J."/>
            <person name="Griggs A."/>
            <person name="Gujja S."/>
            <person name="Heiman D."/>
            <person name="Howarth C."/>
            <person name="Larson L."/>
            <person name="Lui A."/>
            <person name="MacDonald P.J.P."/>
            <person name="Montmayeur A."/>
            <person name="Murphy C."/>
            <person name="Neiman D."/>
            <person name="Pearson M."/>
            <person name="Priest M."/>
            <person name="Roberts A."/>
            <person name="Saif S."/>
            <person name="Shea T."/>
            <person name="Shenoy N."/>
            <person name="Sisk P."/>
            <person name="Stolte C."/>
            <person name="Sykes S."/>
            <person name="Wortman J."/>
            <person name="Nusbaum C."/>
            <person name="Birren B."/>
        </authorList>
    </citation>
    <scope>NUCLEOTIDE SEQUENCE [LARGE SCALE GENOMIC DNA]</scope>
    <source>
        <strain evidence="2 3">1_3_50AFAA</strain>
    </source>
</reference>
<dbReference type="PATRIC" id="fig|742738.3.peg.2831"/>
<sequence>METQERKLRTNLDTDLLKLVAIAAMLVDHIGGAFFPEIPVFRWIGRLAFPLFCYCLTVGLLYTHDIRRYLGRLAIFAVVSQPFWILAFNADDILGNLTNWNIFFTLFLSLLAMWGLTTRRWWLFVLGVLVLAFGSFDYNYNGVILMLIFYFCRNKPALLAGLYTLFWLPALWGGSLEDPLALVVGGHAVNWTIFALLALPLILCRTHSGLRIPKWFFYAFYPAHLAIIALVGGCMGV</sequence>
<keyword evidence="1" id="KW-0812">Transmembrane</keyword>
<accession>A0A096B6A3</accession>
<dbReference type="Pfam" id="PF05857">
    <property type="entry name" value="TraX"/>
    <property type="match status" value="1"/>
</dbReference>
<feature type="transmembrane region" description="Helical" evidence="1">
    <location>
        <begin position="180"/>
        <end position="203"/>
    </location>
</feature>
<evidence type="ECO:0000313" key="3">
    <source>
        <dbReference type="Proteomes" id="UP000029585"/>
    </source>
</evidence>
<keyword evidence="1" id="KW-1133">Transmembrane helix</keyword>
<feature type="transmembrane region" description="Helical" evidence="1">
    <location>
        <begin position="47"/>
        <end position="63"/>
    </location>
</feature>
<feature type="transmembrane region" description="Helical" evidence="1">
    <location>
        <begin position="122"/>
        <end position="150"/>
    </location>
</feature>
<keyword evidence="3" id="KW-1185">Reference proteome</keyword>
<dbReference type="Proteomes" id="UP000029585">
    <property type="component" value="Unassembled WGS sequence"/>
</dbReference>
<dbReference type="RefSeq" id="WP_044941942.1">
    <property type="nucleotide sequence ID" value="NZ_KN174164.1"/>
</dbReference>
<dbReference type="EMBL" id="ADLO01000084">
    <property type="protein sequence ID" value="KGF54595.1"/>
    <property type="molecule type" value="Genomic_DNA"/>
</dbReference>
<feature type="transmembrane region" description="Helical" evidence="1">
    <location>
        <begin position="69"/>
        <end position="88"/>
    </location>
</feature>
<dbReference type="eggNOG" id="ENOG5031QMC">
    <property type="taxonomic scope" value="Bacteria"/>
</dbReference>